<keyword evidence="1" id="KW-1133">Transmembrane helix</keyword>
<evidence type="ECO:0000313" key="2">
    <source>
        <dbReference type="EMBL" id="CRK82551.1"/>
    </source>
</evidence>
<feature type="transmembrane region" description="Helical" evidence="1">
    <location>
        <begin position="44"/>
        <end position="64"/>
    </location>
</feature>
<proteinExistence type="predicted"/>
<dbReference type="AlphaFoldDB" id="A0A0U1NWZ8"/>
<dbReference type="Proteomes" id="UP000199087">
    <property type="component" value="Unassembled WGS sequence"/>
</dbReference>
<gene>
    <name evidence="2" type="ORF">BN000_02483</name>
</gene>
<organism evidence="2 3">
    <name type="scientific">Neobacillus massiliamazoniensis</name>
    <dbReference type="NCBI Taxonomy" id="1499688"/>
    <lineage>
        <taxon>Bacteria</taxon>
        <taxon>Bacillati</taxon>
        <taxon>Bacillota</taxon>
        <taxon>Bacilli</taxon>
        <taxon>Bacillales</taxon>
        <taxon>Bacillaceae</taxon>
        <taxon>Neobacillus</taxon>
    </lineage>
</organism>
<reference evidence="3" key="1">
    <citation type="submission" date="2015-05" db="EMBL/GenBank/DDBJ databases">
        <authorList>
            <person name="Urmite Genomes"/>
        </authorList>
    </citation>
    <scope>NUCLEOTIDE SEQUENCE [LARGE SCALE GENOMIC DNA]</scope>
    <source>
        <strain evidence="3">LF1</strain>
    </source>
</reference>
<name>A0A0U1NWZ8_9BACI</name>
<keyword evidence="1" id="KW-0812">Transmembrane</keyword>
<evidence type="ECO:0000256" key="1">
    <source>
        <dbReference type="SAM" id="Phobius"/>
    </source>
</evidence>
<keyword evidence="1" id="KW-0472">Membrane</keyword>
<keyword evidence="3" id="KW-1185">Reference proteome</keyword>
<protein>
    <submittedName>
        <fullName evidence="2">Uncharacterized protein</fullName>
    </submittedName>
</protein>
<dbReference type="EMBL" id="CVRB01000002">
    <property type="protein sequence ID" value="CRK82551.1"/>
    <property type="molecule type" value="Genomic_DNA"/>
</dbReference>
<accession>A0A0U1NWZ8</accession>
<sequence length="66" mass="7552">MKSRVGQNEDVPNKVSDLSTYKYIVELCKKGSYIMNVKREVKPFWDTLVILFLLLLARVFSGLIGS</sequence>
<evidence type="ECO:0000313" key="3">
    <source>
        <dbReference type="Proteomes" id="UP000199087"/>
    </source>
</evidence>
<dbReference type="STRING" id="1499688.BN000_02483"/>